<evidence type="ECO:0000313" key="2">
    <source>
        <dbReference type="EMBL" id="KKL65884.1"/>
    </source>
</evidence>
<sequence length="146" mass="16205">YLASLGYEVTGIDVSGVAVERCRHEAARRGLPVEALRADLESYELPRASYDIVIDFYYLQRDLAPQLEAALRPGGVLVFESFTTEQRRFGWGPQNDEFLLGPGELRSLFPGLEVLAYREGLVDSERGMKAVAGLAARKPETEEAAR</sequence>
<dbReference type="Gene3D" id="3.40.50.150">
    <property type="entry name" value="Vaccinia Virus protein VP39"/>
    <property type="match status" value="1"/>
</dbReference>
<dbReference type="AlphaFoldDB" id="A0A0F9DVV2"/>
<dbReference type="CDD" id="cd02440">
    <property type="entry name" value="AdoMet_MTases"/>
    <property type="match status" value="1"/>
</dbReference>
<name>A0A0F9DVV2_9ZZZZ</name>
<dbReference type="Pfam" id="PF13649">
    <property type="entry name" value="Methyltransf_25"/>
    <property type="match status" value="1"/>
</dbReference>
<comment type="caution">
    <text evidence="2">The sequence shown here is derived from an EMBL/GenBank/DDBJ whole genome shotgun (WGS) entry which is preliminary data.</text>
</comment>
<proteinExistence type="predicted"/>
<feature type="non-terminal residue" evidence="2">
    <location>
        <position position="1"/>
    </location>
</feature>
<gene>
    <name evidence="2" type="ORF">LCGC14_2150540</name>
</gene>
<dbReference type="SUPFAM" id="SSF53335">
    <property type="entry name" value="S-adenosyl-L-methionine-dependent methyltransferases"/>
    <property type="match status" value="1"/>
</dbReference>
<organism evidence="2">
    <name type="scientific">marine sediment metagenome</name>
    <dbReference type="NCBI Taxonomy" id="412755"/>
    <lineage>
        <taxon>unclassified sequences</taxon>
        <taxon>metagenomes</taxon>
        <taxon>ecological metagenomes</taxon>
    </lineage>
</organism>
<dbReference type="InterPro" id="IPR041698">
    <property type="entry name" value="Methyltransf_25"/>
</dbReference>
<dbReference type="InterPro" id="IPR029063">
    <property type="entry name" value="SAM-dependent_MTases_sf"/>
</dbReference>
<feature type="domain" description="Methyltransferase" evidence="1">
    <location>
        <begin position="2"/>
        <end position="75"/>
    </location>
</feature>
<evidence type="ECO:0000259" key="1">
    <source>
        <dbReference type="Pfam" id="PF13649"/>
    </source>
</evidence>
<accession>A0A0F9DVV2</accession>
<protein>
    <recommendedName>
        <fullName evidence="1">Methyltransferase domain-containing protein</fullName>
    </recommendedName>
</protein>
<dbReference type="EMBL" id="LAZR01027387">
    <property type="protein sequence ID" value="KKL65884.1"/>
    <property type="molecule type" value="Genomic_DNA"/>
</dbReference>
<reference evidence="2" key="1">
    <citation type="journal article" date="2015" name="Nature">
        <title>Complex archaea that bridge the gap between prokaryotes and eukaryotes.</title>
        <authorList>
            <person name="Spang A."/>
            <person name="Saw J.H."/>
            <person name="Jorgensen S.L."/>
            <person name="Zaremba-Niedzwiedzka K."/>
            <person name="Martijn J."/>
            <person name="Lind A.E."/>
            <person name="van Eijk R."/>
            <person name="Schleper C."/>
            <person name="Guy L."/>
            <person name="Ettema T.J."/>
        </authorList>
    </citation>
    <scope>NUCLEOTIDE SEQUENCE</scope>
</reference>